<keyword evidence="2" id="KW-1185">Reference proteome</keyword>
<proteinExistence type="predicted"/>
<dbReference type="EMBL" id="RZGK01000010">
    <property type="protein sequence ID" value="KAF9695923.1"/>
    <property type="molecule type" value="Genomic_DNA"/>
</dbReference>
<sequence>MAAPSSNTGDVSEAQAYCIFVCGATAPKDLRIFADFMATSKIFIKTGGINGIYINTWPVDEYMKENTSVTWGHEGPNVGTPLVVYNRGETAWWQQVPPLAQKNVPEMVLKELENISQTARIHDTVTIFFFGHSSERAWLEIGNGHELSRTALDEVVARDFTNGVQINIVVAACSSGKILEMIRNPIERRRTVQVSAAAIEKTCSNAAVSTSIHWRRPPVIAAYASSLISGLKTAQKTNPKSTLEQHIHYVNYQEASTDDSDLSYLQNRKTGDTHGVLDAVLNLFLHSYVTHSLRGGEKVEYEYFTPSNPGPELKPQEHSAAAELAFACSGGHLADKIESEVQRIRRRPGETVEEACSNNDKAFFTYRYQLKKSKDPRELLDLFKDLLSGLRWRLRLQEQFMFVLDEFLRDELISESALARPMDIARENPAVDDMVQLLEVFDTGAICGALAGRYDELCDKFGHGHFEMPIRWLAMLILRSHPETELAHILARFHTTNLFGKFNNEFLAYVEPFCIQDMPTANEAQNAYDAGAYELGFLLPHGTSDLKMWAAETELRYQHIRDIYEDLHGEGTWGDASKFFELLELYKTHSLEDIMGPRWRRAETYLDNLSPVSGSSPFVFSGASSATMAASSESMSK</sequence>
<protein>
    <submittedName>
        <fullName evidence="1">Uncharacterized protein</fullName>
    </submittedName>
</protein>
<organism evidence="1 2">
    <name type="scientific">Ascochyta lentis</name>
    <dbReference type="NCBI Taxonomy" id="205686"/>
    <lineage>
        <taxon>Eukaryota</taxon>
        <taxon>Fungi</taxon>
        <taxon>Dikarya</taxon>
        <taxon>Ascomycota</taxon>
        <taxon>Pezizomycotina</taxon>
        <taxon>Dothideomycetes</taxon>
        <taxon>Pleosporomycetidae</taxon>
        <taxon>Pleosporales</taxon>
        <taxon>Pleosporineae</taxon>
        <taxon>Didymellaceae</taxon>
        <taxon>Ascochyta</taxon>
    </lineage>
</organism>
<reference evidence="1" key="1">
    <citation type="submission" date="2018-12" db="EMBL/GenBank/DDBJ databases">
        <authorList>
            <person name="Syme R.A."/>
            <person name="Farfan-Caceres L."/>
            <person name="Lichtenzveig J."/>
        </authorList>
    </citation>
    <scope>NUCLEOTIDE SEQUENCE</scope>
    <source>
        <strain evidence="1">Al4</strain>
    </source>
</reference>
<dbReference type="OrthoDB" id="3663728at2759"/>
<name>A0A8H7J3E8_9PLEO</name>
<accession>A0A8H7J3E8</accession>
<dbReference type="AlphaFoldDB" id="A0A8H7J3E8"/>
<evidence type="ECO:0000313" key="1">
    <source>
        <dbReference type="EMBL" id="KAF9695923.1"/>
    </source>
</evidence>
<evidence type="ECO:0000313" key="2">
    <source>
        <dbReference type="Proteomes" id="UP000651452"/>
    </source>
</evidence>
<reference evidence="1" key="2">
    <citation type="submission" date="2020-09" db="EMBL/GenBank/DDBJ databases">
        <title>Reference genome assembly for Australian Ascochyta lentis isolate Al4.</title>
        <authorList>
            <person name="Lee R.C."/>
            <person name="Farfan-Caceres L.M."/>
            <person name="Debler J.W."/>
            <person name="Williams A.H."/>
            <person name="Henares B.M."/>
        </authorList>
    </citation>
    <scope>NUCLEOTIDE SEQUENCE</scope>
    <source>
        <strain evidence="1">Al4</strain>
    </source>
</reference>
<comment type="caution">
    <text evidence="1">The sequence shown here is derived from an EMBL/GenBank/DDBJ whole genome shotgun (WGS) entry which is preliminary data.</text>
</comment>
<gene>
    <name evidence="1" type="ORF">EKO04_006029</name>
</gene>
<dbReference type="Proteomes" id="UP000651452">
    <property type="component" value="Unassembled WGS sequence"/>
</dbReference>